<feature type="domain" description="Alpha/beta hydrolase fold-3" evidence="2">
    <location>
        <begin position="77"/>
        <end position="283"/>
    </location>
</feature>
<protein>
    <submittedName>
        <fullName evidence="3">Alpha/beta hydrolase</fullName>
    </submittedName>
</protein>
<evidence type="ECO:0000313" key="4">
    <source>
        <dbReference type="Proteomes" id="UP000256769"/>
    </source>
</evidence>
<dbReference type="Pfam" id="PF07859">
    <property type="entry name" value="Abhydrolase_3"/>
    <property type="match status" value="1"/>
</dbReference>
<dbReference type="AlphaFoldDB" id="A0A3D9CMA0"/>
<accession>A0A3D9CMA0</accession>
<evidence type="ECO:0000256" key="1">
    <source>
        <dbReference type="ARBA" id="ARBA00022801"/>
    </source>
</evidence>
<keyword evidence="4" id="KW-1185">Reference proteome</keyword>
<dbReference type="OrthoDB" id="9815425at2"/>
<evidence type="ECO:0000259" key="2">
    <source>
        <dbReference type="Pfam" id="PF07859"/>
    </source>
</evidence>
<comment type="caution">
    <text evidence="3">The sequence shown here is derived from an EMBL/GenBank/DDBJ whole genome shotgun (WGS) entry which is preliminary data.</text>
</comment>
<dbReference type="SUPFAM" id="SSF53474">
    <property type="entry name" value="alpha/beta-Hydrolases"/>
    <property type="match status" value="1"/>
</dbReference>
<dbReference type="InterPro" id="IPR013094">
    <property type="entry name" value="AB_hydrolase_3"/>
</dbReference>
<organism evidence="3 4">
    <name type="scientific">Chryseobacterium flavum</name>
    <dbReference type="NCBI Taxonomy" id="415851"/>
    <lineage>
        <taxon>Bacteria</taxon>
        <taxon>Pseudomonadati</taxon>
        <taxon>Bacteroidota</taxon>
        <taxon>Flavobacteriia</taxon>
        <taxon>Flavobacteriales</taxon>
        <taxon>Weeksellaceae</taxon>
        <taxon>Chryseobacterium group</taxon>
        <taxon>Chryseobacterium</taxon>
    </lineage>
</organism>
<gene>
    <name evidence="3" type="ORF">DRF59_11240</name>
</gene>
<proteinExistence type="predicted"/>
<dbReference type="Gene3D" id="3.40.50.1820">
    <property type="entry name" value="alpha/beta hydrolase"/>
    <property type="match status" value="1"/>
</dbReference>
<dbReference type="Proteomes" id="UP000256769">
    <property type="component" value="Unassembled WGS sequence"/>
</dbReference>
<dbReference type="InterPro" id="IPR050300">
    <property type="entry name" value="GDXG_lipolytic_enzyme"/>
</dbReference>
<dbReference type="EMBL" id="QNUE01000007">
    <property type="protein sequence ID" value="REC66873.1"/>
    <property type="molecule type" value="Genomic_DNA"/>
</dbReference>
<name>A0A3D9CMA0_9FLAO</name>
<keyword evidence="1 3" id="KW-0378">Hydrolase</keyword>
<dbReference type="GO" id="GO:0016787">
    <property type="term" value="F:hydrolase activity"/>
    <property type="evidence" value="ECO:0007669"/>
    <property type="project" value="UniProtKB-KW"/>
</dbReference>
<dbReference type="InterPro" id="IPR029058">
    <property type="entry name" value="AB_hydrolase_fold"/>
</dbReference>
<dbReference type="PANTHER" id="PTHR48081:SF8">
    <property type="entry name" value="ALPHA_BETA HYDROLASE FOLD-3 DOMAIN-CONTAINING PROTEIN-RELATED"/>
    <property type="match status" value="1"/>
</dbReference>
<dbReference type="PANTHER" id="PTHR48081">
    <property type="entry name" value="AB HYDROLASE SUPERFAMILY PROTEIN C4A8.06C"/>
    <property type="match status" value="1"/>
</dbReference>
<dbReference type="RefSeq" id="WP_115959694.1">
    <property type="nucleotide sequence ID" value="NZ_CBCRVL010000032.1"/>
</dbReference>
<reference evidence="3 4" key="1">
    <citation type="journal article" date="2007" name="Int. J. Syst. Evol. Microbiol.">
        <title>Chryseobacterium flavum sp. nov., isolated from polluted soil.</title>
        <authorList>
            <person name="Zhou Y."/>
            <person name="Dong J."/>
            <person name="Wang X."/>
            <person name="Huang X."/>
            <person name="Zhang K.Y."/>
            <person name="Zhang Y.Q."/>
            <person name="Guo Y.F."/>
            <person name="Lai R."/>
            <person name="Li W.J."/>
        </authorList>
    </citation>
    <scope>NUCLEOTIDE SEQUENCE [LARGE SCALE GENOMIC DNA]</scope>
    <source>
        <strain evidence="3 4">KCTC 12877</strain>
    </source>
</reference>
<sequence length="307" mass="33874">MNLDTISQNVLAQMRAYGAVPFHTCTPEQARLIYDSNSSAVDHESQIKTVKKHLIPVSGGQNEVYVITPFEKPTSVIIFYHGGGWVVGKASGYISYASYLAKKTKSIVVVADYRKAPENPYPIPADDAYNALLWVTENMEKIAGETLPLIICGESAGANLAAVTALRARDSGGPEIACQILACPVTGDNFDNESYNAYGAQLLISKEDMKWFWNHYVPDPNKRKDPYVSPIYAKNLSGLPKTVIITAEYDPLCQEGEDYAVRLIKSGVPVTYKRFEGQMHGFFTWVDISPSSQNAHDIISSQILNIK</sequence>
<evidence type="ECO:0000313" key="3">
    <source>
        <dbReference type="EMBL" id="REC66873.1"/>
    </source>
</evidence>